<dbReference type="InterPro" id="IPR049492">
    <property type="entry name" value="BD-FAE-like_dom"/>
</dbReference>
<dbReference type="Gene3D" id="3.40.50.1820">
    <property type="entry name" value="alpha/beta hydrolase"/>
    <property type="match status" value="1"/>
</dbReference>
<dbReference type="STRING" id="47866.GA0074694_4811"/>
<evidence type="ECO:0000256" key="1">
    <source>
        <dbReference type="ARBA" id="ARBA00022801"/>
    </source>
</evidence>
<evidence type="ECO:0000259" key="2">
    <source>
        <dbReference type="Pfam" id="PF20434"/>
    </source>
</evidence>
<proteinExistence type="predicted"/>
<dbReference type="Pfam" id="PF20434">
    <property type="entry name" value="BD-FAE"/>
    <property type="match status" value="1"/>
</dbReference>
<dbReference type="AlphaFoldDB" id="A0A1C6SD82"/>
<gene>
    <name evidence="3" type="ORF">GA0074694_4811</name>
</gene>
<evidence type="ECO:0000313" key="4">
    <source>
        <dbReference type="Proteomes" id="UP000198906"/>
    </source>
</evidence>
<dbReference type="InterPro" id="IPR029058">
    <property type="entry name" value="AB_hydrolase_fold"/>
</dbReference>
<evidence type="ECO:0000313" key="3">
    <source>
        <dbReference type="EMBL" id="SCL27433.1"/>
    </source>
</evidence>
<accession>A0A1C6SD82</accession>
<name>A0A1C6SD82_9ACTN</name>
<keyword evidence="1" id="KW-0378">Hydrolase</keyword>
<dbReference type="RefSeq" id="WP_091461895.1">
    <property type="nucleotide sequence ID" value="NZ_FMHU01000002.1"/>
</dbReference>
<dbReference type="GO" id="GO:0016787">
    <property type="term" value="F:hydrolase activity"/>
    <property type="evidence" value="ECO:0007669"/>
    <property type="project" value="UniProtKB-KW"/>
</dbReference>
<reference evidence="4" key="1">
    <citation type="submission" date="2016-06" db="EMBL/GenBank/DDBJ databases">
        <authorList>
            <person name="Varghese N."/>
        </authorList>
    </citation>
    <scope>NUCLEOTIDE SEQUENCE [LARGE SCALE GENOMIC DNA]</scope>
    <source>
        <strain evidence="4">DSM 46123</strain>
    </source>
</reference>
<dbReference type="PANTHER" id="PTHR48081:SF33">
    <property type="entry name" value="KYNURENINE FORMAMIDASE"/>
    <property type="match status" value="1"/>
</dbReference>
<protein>
    <submittedName>
        <fullName evidence="3">Arylformamidase</fullName>
    </submittedName>
</protein>
<dbReference type="InterPro" id="IPR050300">
    <property type="entry name" value="GDXG_lipolytic_enzyme"/>
</dbReference>
<dbReference type="EMBL" id="FMHU01000002">
    <property type="protein sequence ID" value="SCL27433.1"/>
    <property type="molecule type" value="Genomic_DNA"/>
</dbReference>
<sequence>MSIVNSTPFVRRVGDSVAFGVTVDISHAEPDDALEMIFRCLQDAIVDASVGDIEFVDADLRYPAKRVPDAAHVERMWRQHFAGNIPLLRVEPSGDGSGGVAELTGRGSVGESRSVREPIFAGFDENELGWQYSPILWESGVPDILASWRRRGLEHLASHDVRADLRYGADKNAVLDLYLPRTPEPRPLAIFLHGGYFQMMDKADHGHFTKGILDSGYAVAVLNYSLCPDVGLSDIVTQVDEACSWLYANAHDLGYRSRGAVAIGHSAGAHLAAMMCAGVRGKPEEEFLSGFLGVSGLYDLTPLLLMPVASTLGLQRANGFRGLSPMFLVPPANLRAVVAVGAQESSEFHLQTEQLRTQWAAHVGEVTSLHVPDVAHFGVMEHLVEGVLLDAALDLLGQE</sequence>
<dbReference type="Proteomes" id="UP000198906">
    <property type="component" value="Unassembled WGS sequence"/>
</dbReference>
<feature type="domain" description="BD-FAE-like" evidence="2">
    <location>
        <begin position="175"/>
        <end position="276"/>
    </location>
</feature>
<organism evidence="3 4">
    <name type="scientific">Micromonospora inyonensis</name>
    <dbReference type="NCBI Taxonomy" id="47866"/>
    <lineage>
        <taxon>Bacteria</taxon>
        <taxon>Bacillati</taxon>
        <taxon>Actinomycetota</taxon>
        <taxon>Actinomycetes</taxon>
        <taxon>Micromonosporales</taxon>
        <taxon>Micromonosporaceae</taxon>
        <taxon>Micromonospora</taxon>
    </lineage>
</organism>
<keyword evidence="4" id="KW-1185">Reference proteome</keyword>
<dbReference type="PANTHER" id="PTHR48081">
    <property type="entry name" value="AB HYDROLASE SUPERFAMILY PROTEIN C4A8.06C"/>
    <property type="match status" value="1"/>
</dbReference>
<dbReference type="SUPFAM" id="SSF53474">
    <property type="entry name" value="alpha/beta-Hydrolases"/>
    <property type="match status" value="1"/>
</dbReference>